<dbReference type="EMBL" id="CP016020">
    <property type="protein sequence ID" value="APH06055.1"/>
    <property type="molecule type" value="Genomic_DNA"/>
</dbReference>
<dbReference type="AlphaFoldDB" id="A0A1L3MUM4"/>
<name>A0A1L3MUM4_9BACI</name>
<protein>
    <recommendedName>
        <fullName evidence="4">Glycosyl transferase</fullName>
    </recommendedName>
</protein>
<evidence type="ECO:0000313" key="2">
    <source>
        <dbReference type="EMBL" id="APH06055.1"/>
    </source>
</evidence>
<dbReference type="Gene3D" id="3.90.550.10">
    <property type="entry name" value="Spore Coat Polysaccharide Biosynthesis Protein SpsA, Chain A"/>
    <property type="match status" value="2"/>
</dbReference>
<dbReference type="OrthoDB" id="186344at2"/>
<reference evidence="2 3" key="1">
    <citation type="journal article" date="2016" name="Sci. Rep.">
        <title>Complete genome sequence and transcriptomic analysis of a novel marine strain Bacillus weihaiensis reveals the mechanism of brown algae degradation.</title>
        <authorList>
            <person name="Zhu Y."/>
            <person name="Chen P."/>
            <person name="Bao Y."/>
            <person name="Men Y."/>
            <person name="Zeng Y."/>
            <person name="Yang J."/>
            <person name="Sun J."/>
            <person name="Sun Y."/>
        </authorList>
    </citation>
    <scope>NUCLEOTIDE SEQUENCE [LARGE SCALE GENOMIC DNA]</scope>
    <source>
        <strain evidence="2 3">Alg07</strain>
    </source>
</reference>
<evidence type="ECO:0008006" key="4">
    <source>
        <dbReference type="Google" id="ProtNLM"/>
    </source>
</evidence>
<feature type="region of interest" description="Disordered" evidence="1">
    <location>
        <begin position="19"/>
        <end position="55"/>
    </location>
</feature>
<accession>A0A1L3MUM4</accession>
<organism evidence="2 3">
    <name type="scientific">Bacillus weihaiensis</name>
    <dbReference type="NCBI Taxonomy" id="1547283"/>
    <lineage>
        <taxon>Bacteria</taxon>
        <taxon>Bacillati</taxon>
        <taxon>Bacillota</taxon>
        <taxon>Bacilli</taxon>
        <taxon>Bacillales</taxon>
        <taxon>Bacillaceae</taxon>
        <taxon>Bacillus</taxon>
    </lineage>
</organism>
<dbReference type="KEGG" id="bwh:A9C19_15630"/>
<dbReference type="Proteomes" id="UP000181936">
    <property type="component" value="Chromosome"/>
</dbReference>
<proteinExistence type="predicted"/>
<dbReference type="SUPFAM" id="SSF53448">
    <property type="entry name" value="Nucleotide-diphospho-sugar transferases"/>
    <property type="match status" value="2"/>
</dbReference>
<keyword evidence="3" id="KW-1185">Reference proteome</keyword>
<feature type="compositionally biased region" description="Basic and acidic residues" evidence="1">
    <location>
        <begin position="21"/>
        <end position="55"/>
    </location>
</feature>
<dbReference type="InterPro" id="IPR029044">
    <property type="entry name" value="Nucleotide-diphossugar_trans"/>
</dbReference>
<dbReference type="STRING" id="1547283.A9C19_15630"/>
<evidence type="ECO:0000313" key="3">
    <source>
        <dbReference type="Proteomes" id="UP000181936"/>
    </source>
</evidence>
<dbReference type="RefSeq" id="WP_072580858.1">
    <property type="nucleotide sequence ID" value="NZ_CP016020.1"/>
</dbReference>
<sequence>MTDNRSIKPIELLNYLFGNSDDEKTSSKDVSDEYELNDPKPIDLQNNHDEKGSEKANLKKNEQLMTQESSLAAAGGSSYNFCVISGKEYIFKVLTLYNSLMKHSKNFHFYLCCIDEVTYSLFEELSLRKMTLVKVEDLEDIRLKRVKKLRQTNEYCWTLKAPLMEYLLEKYELPSILYLDGDLFFFSNPKIIFKEWGEKSIYLCPQRDVDWVEEKYGKFQAGLIGFKNDHYGRNALTWWKEQCIDWCYKKSSNNRFGDQKYLDDLARFFPKVCISSHLGIDAAPWNIIYNNDYKLTSKGKRLFIEEDELVVFHFACFSIYNFSEFDLWSLSTLTIQREIINYVYAPYMEAVRGSIEKISQTDKKVLELGLHKSSPSTAKTYYKYSKLSREIDQWDHYMNFAVIMSKDYLLKGLALYESIYQKMKNFHMWILTMDKTTYSLLREMNLTNVSLIQLEELEDDRLLSVKKERTLNEYCWTLKAPLCEYILTKTKEIDHIIYCDSDMYFFNSPLTLLKEWKYYSIFLTKQNGTPELERVHGQYQAGLIGFKRDEMASMILDWWKEKCLDQCSNDYHAQYDSWGDQKYLESIPKLFSNIKIIDNIGMNVAPWNVVMRKDHIISNKKGNVYIDENVIVSYHFGSLLIIDEESFDLWKLEELPFSKEVIEYIYLPYIDHLKTICKRIKGLTSFQAITPFLSSDTINYTAKNPLVLNDLNRSAST</sequence>
<gene>
    <name evidence="2" type="ORF">A9C19_15630</name>
</gene>
<evidence type="ECO:0000256" key="1">
    <source>
        <dbReference type="SAM" id="MobiDB-lite"/>
    </source>
</evidence>